<keyword evidence="6" id="KW-0479">Metal-binding</keyword>
<feature type="transmembrane region" description="Helical" evidence="11">
    <location>
        <begin position="21"/>
        <end position="41"/>
    </location>
</feature>
<feature type="transmembrane region" description="Helical" evidence="11">
    <location>
        <begin position="487"/>
        <end position="509"/>
    </location>
</feature>
<feature type="transmembrane region" description="Helical" evidence="11">
    <location>
        <begin position="61"/>
        <end position="79"/>
    </location>
</feature>
<evidence type="ECO:0000256" key="6">
    <source>
        <dbReference type="ARBA" id="ARBA00022723"/>
    </source>
</evidence>
<protein>
    <recommendedName>
        <fullName evidence="12">Major facilitator superfamily (MFS) profile domain-containing protein</fullName>
    </recommendedName>
</protein>
<sequence length="737" mass="81511">MNNYFKLFFRRISKDFQQKQLLPLKLLFFMHSSTVLVLYPYLTIHMRELGINVEEAATMSAVAPVIAVLMPPLAGLIADKIGNFRVMLALFSAIGGASALLLLLVPVGRITITYPDRVVFGMSCSTGSPLSLSLYQHHQCTPLGNQNRTDLQLESCGFACHAVLAENQTEAILKTNTYSLQLYNLEKNSTHTYTYTLTEDDIHIPELISESLNHKTLKNNDRFLTSIRRLAKNSYYFPTASLFNFSCDLSSNSSIDCVFGTRSSIDLFGLKLGPKFGGILHPVETSEDDTLEERQIYDLALDKSRNTSCLTGFAQPGLHITVNIPIRKANSSEVSKHLELGSCSTRCLVTGDRKKVCSNQNRVIELDMQLTFWSYLVIRVFIGIVSGTSFAMFEGAVIAILREHKADYGLQRIYATIGGMISSPLSGFFIDFASRGKGYTDFTPIFFFYATLKIVSGFLMLFINLEFKKPAQSVISDVLAVLRKMELIVLFVACLILGSAWGYIESFLFWLLQDLGGSKSLMGLTITVGGLVGIPLLVLSGPIIKKIGHANVIFIGFAFYAVRLIGYSLIYNPWLCLIFEAMESVTFGLSFTAAVTYAAKLSTVTTDTTIQGLLGGLYFAVGKGIGSLIGGHMIKMYGIRSTFQRFAMFTAATGLAYFAFYHLYMKKRPSAGTDITKKDVEKPPQGFVDVDLNAKAPAHHDVPAVYEDALANPAFEDTEFTEETNQEKNKDVNPNTS</sequence>
<dbReference type="CDD" id="cd17335">
    <property type="entry name" value="MFS_MFSD6"/>
    <property type="match status" value="1"/>
</dbReference>
<feature type="transmembrane region" description="Helical" evidence="11">
    <location>
        <begin position="445"/>
        <end position="467"/>
    </location>
</feature>
<comment type="similarity">
    <text evidence="3">Belongs to the major facilitator superfamily. MFSD6 family.</text>
</comment>
<dbReference type="HOGENOM" id="CLU_013133_3_1_1"/>
<dbReference type="GO" id="GO:0022857">
    <property type="term" value="F:transmembrane transporter activity"/>
    <property type="evidence" value="ECO:0007669"/>
    <property type="project" value="InterPro"/>
</dbReference>
<dbReference type="GO" id="GO:0046872">
    <property type="term" value="F:metal ion binding"/>
    <property type="evidence" value="ECO:0007669"/>
    <property type="project" value="UniProtKB-KW"/>
</dbReference>
<feature type="transmembrane region" description="Helical" evidence="11">
    <location>
        <begin position="413"/>
        <end position="433"/>
    </location>
</feature>
<evidence type="ECO:0000256" key="8">
    <source>
        <dbReference type="ARBA" id="ARBA00022989"/>
    </source>
</evidence>
<feature type="transmembrane region" description="Helical" evidence="11">
    <location>
        <begin position="577"/>
        <end position="598"/>
    </location>
</feature>
<dbReference type="PANTHER" id="PTHR16172:SF35">
    <property type="entry name" value="MAJOR FACILITATOR SUPERFAMILY (MFS) PROFILE DOMAIN-CONTAINING PROTEIN"/>
    <property type="match status" value="1"/>
</dbReference>
<keyword evidence="7" id="KW-0862">Zinc</keyword>
<accession>D6W6H6</accession>
<evidence type="ECO:0000256" key="11">
    <source>
        <dbReference type="SAM" id="Phobius"/>
    </source>
</evidence>
<dbReference type="InParanoid" id="D6W6H6"/>
<dbReference type="KEGG" id="tca:103312276"/>
<dbReference type="PROSITE" id="PS00133">
    <property type="entry name" value="CARBOXYPEPT_ZN_2"/>
    <property type="match status" value="1"/>
</dbReference>
<evidence type="ECO:0000256" key="2">
    <source>
        <dbReference type="ARBA" id="ARBA00004141"/>
    </source>
</evidence>
<keyword evidence="14" id="KW-1185">Reference proteome</keyword>
<feature type="transmembrane region" description="Helical" evidence="11">
    <location>
        <begin position="610"/>
        <end position="634"/>
    </location>
</feature>
<dbReference type="PhylomeDB" id="D6W6H6"/>
<gene>
    <name evidence="13" type="primary">AUGUSTUS-3.0.2_04711</name>
    <name evidence="13" type="ORF">TcasGA2_TC004711</name>
</gene>
<evidence type="ECO:0000313" key="14">
    <source>
        <dbReference type="Proteomes" id="UP000007266"/>
    </source>
</evidence>
<dbReference type="AlphaFoldDB" id="D6W6H6"/>
<evidence type="ECO:0000313" key="13">
    <source>
        <dbReference type="EMBL" id="EFA11113.1"/>
    </source>
</evidence>
<feature type="transmembrane region" description="Helical" evidence="11">
    <location>
        <begin position="86"/>
        <end position="107"/>
    </location>
</feature>
<keyword evidence="5 11" id="KW-0812">Transmembrane</keyword>
<evidence type="ECO:0000256" key="3">
    <source>
        <dbReference type="ARBA" id="ARBA00005241"/>
    </source>
</evidence>
<dbReference type="SUPFAM" id="SSF103473">
    <property type="entry name" value="MFS general substrate transporter"/>
    <property type="match status" value="2"/>
</dbReference>
<evidence type="ECO:0000256" key="9">
    <source>
        <dbReference type="ARBA" id="ARBA00023136"/>
    </source>
</evidence>
<keyword evidence="8 11" id="KW-1133">Transmembrane helix</keyword>
<dbReference type="PROSITE" id="PS50850">
    <property type="entry name" value="MFS"/>
    <property type="match status" value="1"/>
</dbReference>
<dbReference type="InterPro" id="IPR024989">
    <property type="entry name" value="MFS_assoc_dom"/>
</dbReference>
<evidence type="ECO:0000256" key="7">
    <source>
        <dbReference type="ARBA" id="ARBA00022833"/>
    </source>
</evidence>
<dbReference type="Gene3D" id="1.20.1250.20">
    <property type="entry name" value="MFS general substrate transporter like domains"/>
    <property type="match status" value="3"/>
</dbReference>
<name>D6W6H6_TRICA</name>
<comment type="cofactor">
    <cofactor evidence="1">
        <name>Zn(2+)</name>
        <dbReference type="ChEBI" id="CHEBI:29105"/>
    </cofactor>
</comment>
<dbReference type="PANTHER" id="PTHR16172">
    <property type="entry name" value="MAJOR FACILITATOR SUPERFAMILY DOMAIN-CONTAINING PROTEIN 6-LIKE"/>
    <property type="match status" value="1"/>
</dbReference>
<feature type="region of interest" description="Disordered" evidence="10">
    <location>
        <begin position="716"/>
        <end position="737"/>
    </location>
</feature>
<proteinExistence type="inferred from homology"/>
<dbReference type="InterPro" id="IPR020846">
    <property type="entry name" value="MFS_dom"/>
</dbReference>
<dbReference type="OrthoDB" id="10061976at2759"/>
<evidence type="ECO:0000259" key="12">
    <source>
        <dbReference type="PROSITE" id="PS50850"/>
    </source>
</evidence>
<dbReference type="InterPro" id="IPR051717">
    <property type="entry name" value="MFS_MFSD6"/>
</dbReference>
<evidence type="ECO:0000256" key="5">
    <source>
        <dbReference type="ARBA" id="ARBA00022692"/>
    </source>
</evidence>
<comment type="subcellular location">
    <subcellularLocation>
        <location evidence="2">Membrane</location>
        <topology evidence="2">Multi-pass membrane protein</topology>
    </subcellularLocation>
</comment>
<dbReference type="OMA" id="DKIGNFR"/>
<reference evidence="13 14" key="1">
    <citation type="journal article" date="2008" name="Nature">
        <title>The genome of the model beetle and pest Tribolium castaneum.</title>
        <authorList>
            <consortium name="Tribolium Genome Sequencing Consortium"/>
            <person name="Richards S."/>
            <person name="Gibbs R.A."/>
            <person name="Weinstock G.M."/>
            <person name="Brown S.J."/>
            <person name="Denell R."/>
            <person name="Beeman R.W."/>
            <person name="Gibbs R."/>
            <person name="Beeman R.W."/>
            <person name="Brown S.J."/>
            <person name="Bucher G."/>
            <person name="Friedrich M."/>
            <person name="Grimmelikhuijzen C.J."/>
            <person name="Klingler M."/>
            <person name="Lorenzen M."/>
            <person name="Richards S."/>
            <person name="Roth S."/>
            <person name="Schroder R."/>
            <person name="Tautz D."/>
            <person name="Zdobnov E.M."/>
            <person name="Muzny D."/>
            <person name="Gibbs R.A."/>
            <person name="Weinstock G.M."/>
            <person name="Attaway T."/>
            <person name="Bell S."/>
            <person name="Buhay C.J."/>
            <person name="Chandrabose M.N."/>
            <person name="Chavez D."/>
            <person name="Clerk-Blankenburg K.P."/>
            <person name="Cree A."/>
            <person name="Dao M."/>
            <person name="Davis C."/>
            <person name="Chacko J."/>
            <person name="Dinh H."/>
            <person name="Dugan-Rocha S."/>
            <person name="Fowler G."/>
            <person name="Garner T.T."/>
            <person name="Garnes J."/>
            <person name="Gnirke A."/>
            <person name="Hawes A."/>
            <person name="Hernandez J."/>
            <person name="Hines S."/>
            <person name="Holder M."/>
            <person name="Hume J."/>
            <person name="Jhangiani S.N."/>
            <person name="Joshi V."/>
            <person name="Khan Z.M."/>
            <person name="Jackson L."/>
            <person name="Kovar C."/>
            <person name="Kowis A."/>
            <person name="Lee S."/>
            <person name="Lewis L.R."/>
            <person name="Margolis J."/>
            <person name="Morgan M."/>
            <person name="Nazareth L.V."/>
            <person name="Nguyen N."/>
            <person name="Okwuonu G."/>
            <person name="Parker D."/>
            <person name="Richards S."/>
            <person name="Ruiz S.J."/>
            <person name="Santibanez J."/>
            <person name="Savard J."/>
            <person name="Scherer S.E."/>
            <person name="Schneider B."/>
            <person name="Sodergren E."/>
            <person name="Tautz D."/>
            <person name="Vattahil S."/>
            <person name="Villasana D."/>
            <person name="White C.S."/>
            <person name="Wright R."/>
            <person name="Park Y."/>
            <person name="Beeman R.W."/>
            <person name="Lord J."/>
            <person name="Oppert B."/>
            <person name="Lorenzen M."/>
            <person name="Brown S."/>
            <person name="Wang L."/>
            <person name="Savard J."/>
            <person name="Tautz D."/>
            <person name="Richards S."/>
            <person name="Weinstock G."/>
            <person name="Gibbs R.A."/>
            <person name="Liu Y."/>
            <person name="Worley K."/>
            <person name="Weinstock G."/>
            <person name="Elsik C.G."/>
            <person name="Reese J.T."/>
            <person name="Elhaik E."/>
            <person name="Landan G."/>
            <person name="Graur D."/>
            <person name="Arensburger P."/>
            <person name="Atkinson P."/>
            <person name="Beeman R.W."/>
            <person name="Beidler J."/>
            <person name="Brown S.J."/>
            <person name="Demuth J.P."/>
            <person name="Drury D.W."/>
            <person name="Du Y.Z."/>
            <person name="Fujiwara H."/>
            <person name="Lorenzen M."/>
            <person name="Maselli V."/>
            <person name="Osanai M."/>
            <person name="Park Y."/>
            <person name="Robertson H.M."/>
            <person name="Tu Z."/>
            <person name="Wang J.J."/>
            <person name="Wang S."/>
            <person name="Richards S."/>
            <person name="Song H."/>
            <person name="Zhang L."/>
            <person name="Sodergren E."/>
            <person name="Werner D."/>
            <person name="Stanke M."/>
            <person name="Morgenstern B."/>
            <person name="Solovyev V."/>
            <person name="Kosarev P."/>
            <person name="Brown G."/>
            <person name="Chen H.C."/>
            <person name="Ermolaeva O."/>
            <person name="Hlavina W."/>
            <person name="Kapustin Y."/>
            <person name="Kiryutin B."/>
            <person name="Kitts P."/>
            <person name="Maglott D."/>
            <person name="Pruitt K."/>
            <person name="Sapojnikov V."/>
            <person name="Souvorov A."/>
            <person name="Mackey A.J."/>
            <person name="Waterhouse R.M."/>
            <person name="Wyder S."/>
            <person name="Zdobnov E.M."/>
            <person name="Zdobnov E.M."/>
            <person name="Wyder S."/>
            <person name="Kriventseva E.V."/>
            <person name="Kadowaki T."/>
            <person name="Bork P."/>
            <person name="Aranda M."/>
            <person name="Bao R."/>
            <person name="Beermann A."/>
            <person name="Berns N."/>
            <person name="Bolognesi R."/>
            <person name="Bonneton F."/>
            <person name="Bopp D."/>
            <person name="Brown S.J."/>
            <person name="Bucher G."/>
            <person name="Butts T."/>
            <person name="Chaumot A."/>
            <person name="Denell R.E."/>
            <person name="Ferrier D.E."/>
            <person name="Friedrich M."/>
            <person name="Gordon C.M."/>
            <person name="Jindra M."/>
            <person name="Klingler M."/>
            <person name="Lan Q."/>
            <person name="Lattorff H.M."/>
            <person name="Laudet V."/>
            <person name="von Levetsow C."/>
            <person name="Liu Z."/>
            <person name="Lutz R."/>
            <person name="Lynch J.A."/>
            <person name="da Fonseca R.N."/>
            <person name="Posnien N."/>
            <person name="Reuter R."/>
            <person name="Roth S."/>
            <person name="Savard J."/>
            <person name="Schinko J.B."/>
            <person name="Schmitt C."/>
            <person name="Schoppmeier M."/>
            <person name="Schroder R."/>
            <person name="Shippy T.D."/>
            <person name="Simonnet F."/>
            <person name="Marques-Souza H."/>
            <person name="Tautz D."/>
            <person name="Tomoyasu Y."/>
            <person name="Trauner J."/>
            <person name="Van der Zee M."/>
            <person name="Vervoort M."/>
            <person name="Wittkopp N."/>
            <person name="Wimmer E.A."/>
            <person name="Yang X."/>
            <person name="Jones A.K."/>
            <person name="Sattelle D.B."/>
            <person name="Ebert P.R."/>
            <person name="Nelson D."/>
            <person name="Scott J.G."/>
            <person name="Beeman R.W."/>
            <person name="Muthukrishnan S."/>
            <person name="Kramer K.J."/>
            <person name="Arakane Y."/>
            <person name="Beeman R.W."/>
            <person name="Zhu Q."/>
            <person name="Hogenkamp D."/>
            <person name="Dixit R."/>
            <person name="Oppert B."/>
            <person name="Jiang H."/>
            <person name="Zou Z."/>
            <person name="Marshall J."/>
            <person name="Elpidina E."/>
            <person name="Vinokurov K."/>
            <person name="Oppert C."/>
            <person name="Zou Z."/>
            <person name="Evans J."/>
            <person name="Lu Z."/>
            <person name="Zhao P."/>
            <person name="Sumathipala N."/>
            <person name="Altincicek B."/>
            <person name="Vilcinskas A."/>
            <person name="Williams M."/>
            <person name="Hultmark D."/>
            <person name="Hetru C."/>
            <person name="Jiang H."/>
            <person name="Grimmelikhuijzen C.J."/>
            <person name="Hauser F."/>
            <person name="Cazzamali G."/>
            <person name="Williamson M."/>
            <person name="Park Y."/>
            <person name="Li B."/>
            <person name="Tanaka Y."/>
            <person name="Predel R."/>
            <person name="Neupert S."/>
            <person name="Schachtner J."/>
            <person name="Verleyen P."/>
            <person name="Raible F."/>
            <person name="Bork P."/>
            <person name="Friedrich M."/>
            <person name="Walden K.K."/>
            <person name="Robertson H.M."/>
            <person name="Angeli S."/>
            <person name="Foret S."/>
            <person name="Bucher G."/>
            <person name="Schuetz S."/>
            <person name="Maleszka R."/>
            <person name="Wimmer E.A."/>
            <person name="Beeman R.W."/>
            <person name="Lorenzen M."/>
            <person name="Tomoyasu Y."/>
            <person name="Miller S.C."/>
            <person name="Grossmann D."/>
            <person name="Bucher G."/>
        </authorList>
    </citation>
    <scope>NUCLEOTIDE SEQUENCE [LARGE SCALE GENOMIC DNA]</scope>
    <source>
        <strain evidence="13 14">Georgia GA2</strain>
    </source>
</reference>
<evidence type="ECO:0000256" key="1">
    <source>
        <dbReference type="ARBA" id="ARBA00001947"/>
    </source>
</evidence>
<dbReference type="InterPro" id="IPR057247">
    <property type="entry name" value="CARBOXYPEPT_ZN_2"/>
</dbReference>
<dbReference type="InterPro" id="IPR036259">
    <property type="entry name" value="MFS_trans_sf"/>
</dbReference>
<feature type="domain" description="Major facilitator superfamily (MFS) profile" evidence="12">
    <location>
        <begin position="486"/>
        <end position="737"/>
    </location>
</feature>
<reference evidence="13 14" key="2">
    <citation type="journal article" date="2010" name="Nucleic Acids Res.">
        <title>BeetleBase in 2010: revisions to provide comprehensive genomic information for Tribolium castaneum.</title>
        <authorList>
            <person name="Kim H.S."/>
            <person name="Murphy T."/>
            <person name="Xia J."/>
            <person name="Caragea D."/>
            <person name="Park Y."/>
            <person name="Beeman R.W."/>
            <person name="Lorenzen M.D."/>
            <person name="Butcher S."/>
            <person name="Manak J.R."/>
            <person name="Brown S.J."/>
        </authorList>
    </citation>
    <scope>GENOME REANNOTATION</scope>
    <source>
        <strain evidence="13 14">Georgia GA2</strain>
    </source>
</reference>
<evidence type="ECO:0000256" key="10">
    <source>
        <dbReference type="SAM" id="MobiDB-lite"/>
    </source>
</evidence>
<dbReference type="GO" id="GO:0016020">
    <property type="term" value="C:membrane"/>
    <property type="evidence" value="ECO:0000318"/>
    <property type="project" value="GO_Central"/>
</dbReference>
<comment type="similarity">
    <text evidence="4">Belongs to the peptidase M14 family.</text>
</comment>
<dbReference type="Pfam" id="PF12832">
    <property type="entry name" value="MFS_1_like"/>
    <property type="match status" value="1"/>
</dbReference>
<dbReference type="EMBL" id="KQ971307">
    <property type="protein sequence ID" value="EFA11113.1"/>
    <property type="molecule type" value="Genomic_DNA"/>
</dbReference>
<feature type="transmembrane region" description="Helical" evidence="11">
    <location>
        <begin position="372"/>
        <end position="401"/>
    </location>
</feature>
<organism evidence="13 14">
    <name type="scientific">Tribolium castaneum</name>
    <name type="common">Red flour beetle</name>
    <dbReference type="NCBI Taxonomy" id="7070"/>
    <lineage>
        <taxon>Eukaryota</taxon>
        <taxon>Metazoa</taxon>
        <taxon>Ecdysozoa</taxon>
        <taxon>Arthropoda</taxon>
        <taxon>Hexapoda</taxon>
        <taxon>Insecta</taxon>
        <taxon>Pterygota</taxon>
        <taxon>Neoptera</taxon>
        <taxon>Endopterygota</taxon>
        <taxon>Coleoptera</taxon>
        <taxon>Polyphaga</taxon>
        <taxon>Cucujiformia</taxon>
        <taxon>Tenebrionidae</taxon>
        <taxon>Tenebrionidae incertae sedis</taxon>
        <taxon>Tribolium</taxon>
    </lineage>
</organism>
<evidence type="ECO:0000256" key="4">
    <source>
        <dbReference type="ARBA" id="ARBA00005988"/>
    </source>
</evidence>
<dbReference type="Proteomes" id="UP000007266">
    <property type="component" value="Linkage group 1"/>
</dbReference>
<keyword evidence="9 11" id="KW-0472">Membrane</keyword>
<feature type="transmembrane region" description="Helical" evidence="11">
    <location>
        <begin position="552"/>
        <end position="571"/>
    </location>
</feature>
<dbReference type="eggNOG" id="KOG3762">
    <property type="taxonomic scope" value="Eukaryota"/>
</dbReference>
<feature type="transmembrane region" description="Helical" evidence="11">
    <location>
        <begin position="521"/>
        <end position="540"/>
    </location>
</feature>
<feature type="transmembrane region" description="Helical" evidence="11">
    <location>
        <begin position="646"/>
        <end position="664"/>
    </location>
</feature>